<dbReference type="Proteomes" id="UP000827872">
    <property type="component" value="Linkage Group LG03"/>
</dbReference>
<accession>A0ACB8EGA2</accession>
<keyword evidence="2" id="KW-1185">Reference proteome</keyword>
<comment type="caution">
    <text evidence="1">The sequence shown here is derived from an EMBL/GenBank/DDBJ whole genome shotgun (WGS) entry which is preliminary data.</text>
</comment>
<proteinExistence type="predicted"/>
<gene>
    <name evidence="1" type="ORF">K3G42_005029</name>
</gene>
<protein>
    <submittedName>
        <fullName evidence="1">Uncharacterized protein</fullName>
    </submittedName>
</protein>
<organism evidence="1 2">
    <name type="scientific">Sphaerodactylus townsendi</name>
    <dbReference type="NCBI Taxonomy" id="933632"/>
    <lineage>
        <taxon>Eukaryota</taxon>
        <taxon>Metazoa</taxon>
        <taxon>Chordata</taxon>
        <taxon>Craniata</taxon>
        <taxon>Vertebrata</taxon>
        <taxon>Euteleostomi</taxon>
        <taxon>Lepidosauria</taxon>
        <taxon>Squamata</taxon>
        <taxon>Bifurcata</taxon>
        <taxon>Gekkota</taxon>
        <taxon>Sphaerodactylidae</taxon>
        <taxon>Sphaerodactylus</taxon>
    </lineage>
</organism>
<evidence type="ECO:0000313" key="1">
    <source>
        <dbReference type="EMBL" id="KAH7991345.1"/>
    </source>
</evidence>
<reference evidence="1" key="1">
    <citation type="submission" date="2021-08" db="EMBL/GenBank/DDBJ databases">
        <title>The first chromosome-level gecko genome reveals the dynamic sex chromosomes of Neotropical dwarf geckos (Sphaerodactylidae: Sphaerodactylus).</title>
        <authorList>
            <person name="Pinto B.J."/>
            <person name="Keating S.E."/>
            <person name="Gamble T."/>
        </authorList>
    </citation>
    <scope>NUCLEOTIDE SEQUENCE</scope>
    <source>
        <strain evidence="1">TG3544</strain>
    </source>
</reference>
<dbReference type="EMBL" id="CM037616">
    <property type="protein sequence ID" value="KAH7991345.1"/>
    <property type="molecule type" value="Genomic_DNA"/>
</dbReference>
<sequence>MFFLQSSEEAGRFTSALLSEKAPTPKEDHISCRVKEEAEFVQNSLEAELSAERSLIPNGVNLSCLVKEKDQDLKAIELPADDEVFKKEEGLASEEAQARLPGGSQGNISFPAERGRGSKRSFNLVPVLSNVLAYVTKLTDILDNLFNICP</sequence>
<name>A0ACB8EGA2_9SAUR</name>
<evidence type="ECO:0000313" key="2">
    <source>
        <dbReference type="Proteomes" id="UP000827872"/>
    </source>
</evidence>